<dbReference type="AlphaFoldDB" id="A0A5B7DA27"/>
<reference evidence="2 3" key="1">
    <citation type="submission" date="2019-05" db="EMBL/GenBank/DDBJ databases">
        <title>Another draft genome of Portunus trituberculatus and its Hox gene families provides insights of decapod evolution.</title>
        <authorList>
            <person name="Jeong J.-H."/>
            <person name="Song I."/>
            <person name="Kim S."/>
            <person name="Choi T."/>
            <person name="Kim D."/>
            <person name="Ryu S."/>
            <person name="Kim W."/>
        </authorList>
    </citation>
    <scope>NUCLEOTIDE SEQUENCE [LARGE SCALE GENOMIC DNA]</scope>
    <source>
        <tissue evidence="2">Muscle</tissue>
    </source>
</reference>
<evidence type="ECO:0000313" key="3">
    <source>
        <dbReference type="Proteomes" id="UP000324222"/>
    </source>
</evidence>
<comment type="caution">
    <text evidence="2">The sequence shown here is derived from an EMBL/GenBank/DDBJ whole genome shotgun (WGS) entry which is preliminary data.</text>
</comment>
<evidence type="ECO:0000256" key="1">
    <source>
        <dbReference type="SAM" id="Phobius"/>
    </source>
</evidence>
<name>A0A5B7DA27_PORTR</name>
<sequence>MGLESPSSYSFFLSSSEAEELLSLQSELSDSESCGGSRQESAATLDTTTFTNTYSNCLYVHCRRQVLWLLILFLLLMSGAPDVVVVVVVVGEWRCQVGVVVRRWGGEVMVRWWGR</sequence>
<keyword evidence="1" id="KW-0812">Transmembrane</keyword>
<keyword evidence="3" id="KW-1185">Reference proteome</keyword>
<gene>
    <name evidence="2" type="ORF">E2C01_011047</name>
</gene>
<keyword evidence="1" id="KW-0472">Membrane</keyword>
<organism evidence="2 3">
    <name type="scientific">Portunus trituberculatus</name>
    <name type="common">Swimming crab</name>
    <name type="synonym">Neptunus trituberculatus</name>
    <dbReference type="NCBI Taxonomy" id="210409"/>
    <lineage>
        <taxon>Eukaryota</taxon>
        <taxon>Metazoa</taxon>
        <taxon>Ecdysozoa</taxon>
        <taxon>Arthropoda</taxon>
        <taxon>Crustacea</taxon>
        <taxon>Multicrustacea</taxon>
        <taxon>Malacostraca</taxon>
        <taxon>Eumalacostraca</taxon>
        <taxon>Eucarida</taxon>
        <taxon>Decapoda</taxon>
        <taxon>Pleocyemata</taxon>
        <taxon>Brachyura</taxon>
        <taxon>Eubrachyura</taxon>
        <taxon>Portunoidea</taxon>
        <taxon>Portunidae</taxon>
        <taxon>Portuninae</taxon>
        <taxon>Portunus</taxon>
    </lineage>
</organism>
<dbReference type="Proteomes" id="UP000324222">
    <property type="component" value="Unassembled WGS sequence"/>
</dbReference>
<dbReference type="EMBL" id="VSRR010000654">
    <property type="protein sequence ID" value="MPC18171.1"/>
    <property type="molecule type" value="Genomic_DNA"/>
</dbReference>
<protein>
    <submittedName>
        <fullName evidence="2">Uncharacterized protein</fullName>
    </submittedName>
</protein>
<keyword evidence="1" id="KW-1133">Transmembrane helix</keyword>
<proteinExistence type="predicted"/>
<feature type="transmembrane region" description="Helical" evidence="1">
    <location>
        <begin position="66"/>
        <end position="90"/>
    </location>
</feature>
<accession>A0A5B7DA27</accession>
<evidence type="ECO:0000313" key="2">
    <source>
        <dbReference type="EMBL" id="MPC18171.1"/>
    </source>
</evidence>